<reference evidence="3" key="2">
    <citation type="submission" date="2023-07" db="EMBL/GenBank/DDBJ databases">
        <title>Duganella aceri sp. nov., isolated from tree sap.</title>
        <authorList>
            <person name="Kim I.S."/>
        </authorList>
    </citation>
    <scope>NUCLEOTIDE SEQUENCE [LARGE SCALE GENOMIC DNA]</scope>
    <source>
        <strain evidence="3">SAP-35</strain>
    </source>
</reference>
<dbReference type="RefSeq" id="WP_166099330.1">
    <property type="nucleotide sequence ID" value="NZ_JAADJT010000002.1"/>
</dbReference>
<keyword evidence="3" id="KW-1185">Reference proteome</keyword>
<feature type="chain" id="PRO_5046403202" evidence="1">
    <location>
        <begin position="19"/>
        <end position="162"/>
    </location>
</feature>
<sequence>MRILFLSVLLACAAARGAGPGTDPAAGWTAVDDAELAGRRGGFDLGNGMLVSLGVERLITVNGTVVVNSRFDIPDVTQLSAVQARLAGEALAGAVVQVGDGNRVEPGPAGQAMGALLIQNSANDQAIRSQTTISTTVGNLALLKAVNFENSLRDALSAAVGK</sequence>
<protein>
    <submittedName>
        <fullName evidence="2">Uncharacterized protein</fullName>
    </submittedName>
</protein>
<evidence type="ECO:0000313" key="2">
    <source>
        <dbReference type="EMBL" id="NGZ83592.1"/>
    </source>
</evidence>
<organism evidence="2 3">
    <name type="scientific">Duganella aceris</name>
    <dbReference type="NCBI Taxonomy" id="2703883"/>
    <lineage>
        <taxon>Bacteria</taxon>
        <taxon>Pseudomonadati</taxon>
        <taxon>Pseudomonadota</taxon>
        <taxon>Betaproteobacteria</taxon>
        <taxon>Burkholderiales</taxon>
        <taxon>Oxalobacteraceae</taxon>
        <taxon>Telluria group</taxon>
        <taxon>Duganella</taxon>
    </lineage>
</organism>
<evidence type="ECO:0000256" key="1">
    <source>
        <dbReference type="SAM" id="SignalP"/>
    </source>
</evidence>
<name>A0ABX0FG98_9BURK</name>
<evidence type="ECO:0000313" key="3">
    <source>
        <dbReference type="Proteomes" id="UP000666369"/>
    </source>
</evidence>
<keyword evidence="1" id="KW-0732">Signal</keyword>
<accession>A0ABX0FG98</accession>
<dbReference type="Proteomes" id="UP000666369">
    <property type="component" value="Unassembled WGS sequence"/>
</dbReference>
<feature type="signal peptide" evidence="1">
    <location>
        <begin position="1"/>
        <end position="18"/>
    </location>
</feature>
<reference evidence="2 3" key="1">
    <citation type="submission" date="2020-01" db="EMBL/GenBank/DDBJ databases">
        <authorList>
            <person name="Lee S.D."/>
        </authorList>
    </citation>
    <scope>NUCLEOTIDE SEQUENCE [LARGE SCALE GENOMIC DNA]</scope>
    <source>
        <strain evidence="2 3">SAP-35</strain>
    </source>
</reference>
<comment type="caution">
    <text evidence="2">The sequence shown here is derived from an EMBL/GenBank/DDBJ whole genome shotgun (WGS) entry which is preliminary data.</text>
</comment>
<proteinExistence type="predicted"/>
<dbReference type="EMBL" id="JAADJT010000002">
    <property type="protein sequence ID" value="NGZ83592.1"/>
    <property type="molecule type" value="Genomic_DNA"/>
</dbReference>
<gene>
    <name evidence="2" type="ORF">GW587_04865</name>
</gene>